<dbReference type="RefSeq" id="WP_120540862.1">
    <property type="nucleotide sequence ID" value="NZ_RAVZ01000067.1"/>
</dbReference>
<feature type="transmembrane region" description="Helical" evidence="1">
    <location>
        <begin position="6"/>
        <end position="28"/>
    </location>
</feature>
<keyword evidence="1" id="KW-0472">Membrane</keyword>
<comment type="caution">
    <text evidence="2">The sequence shown here is derived from an EMBL/GenBank/DDBJ whole genome shotgun (WGS) entry which is preliminary data.</text>
</comment>
<evidence type="ECO:0008006" key="4">
    <source>
        <dbReference type="Google" id="ProtNLM"/>
    </source>
</evidence>
<accession>A0A3A8JG67</accession>
<keyword evidence="1" id="KW-1133">Transmembrane helix</keyword>
<evidence type="ECO:0000313" key="3">
    <source>
        <dbReference type="Proteomes" id="UP000268094"/>
    </source>
</evidence>
<reference evidence="3" key="1">
    <citation type="submission" date="2018-09" db="EMBL/GenBank/DDBJ databases">
        <authorList>
            <person name="Livingstone P.G."/>
            <person name="Whitworth D.E."/>
        </authorList>
    </citation>
    <scope>NUCLEOTIDE SEQUENCE [LARGE SCALE GENOMIC DNA]</scope>
    <source>
        <strain evidence="3">CA054A</strain>
    </source>
</reference>
<proteinExistence type="predicted"/>
<organism evidence="2 3">
    <name type="scientific">Corallococcus terminator</name>
    <dbReference type="NCBI Taxonomy" id="2316733"/>
    <lineage>
        <taxon>Bacteria</taxon>
        <taxon>Pseudomonadati</taxon>
        <taxon>Myxococcota</taxon>
        <taxon>Myxococcia</taxon>
        <taxon>Myxococcales</taxon>
        <taxon>Cystobacterineae</taxon>
        <taxon>Myxococcaceae</taxon>
        <taxon>Corallococcus</taxon>
    </lineage>
</organism>
<sequence length="168" mass="17634">MANPMSLLGIIHTVVSLPPIVFGVWGFVRDGRIDPTNRVGKAYIVSMVTSVVTSFGLSSTGGFNPGHGLGLLALLLMAVGALAPRPADGRATTYLRMLTYSASFMVLLVPGINETLTRLPAGQPLADSPQHPLVQSALAVLLVAFLSGATYQVVKLRGQTRPQVSPQA</sequence>
<evidence type="ECO:0000256" key="1">
    <source>
        <dbReference type="SAM" id="Phobius"/>
    </source>
</evidence>
<dbReference type="Proteomes" id="UP000268094">
    <property type="component" value="Unassembled WGS sequence"/>
</dbReference>
<evidence type="ECO:0000313" key="2">
    <source>
        <dbReference type="EMBL" id="RKG89491.1"/>
    </source>
</evidence>
<feature type="transmembrane region" description="Helical" evidence="1">
    <location>
        <begin position="133"/>
        <end position="154"/>
    </location>
</feature>
<keyword evidence="3" id="KW-1185">Reference proteome</keyword>
<feature type="transmembrane region" description="Helical" evidence="1">
    <location>
        <begin position="40"/>
        <end position="59"/>
    </location>
</feature>
<keyword evidence="1" id="KW-0812">Transmembrane</keyword>
<dbReference type="EMBL" id="RAVZ01000067">
    <property type="protein sequence ID" value="RKG89491.1"/>
    <property type="molecule type" value="Genomic_DNA"/>
</dbReference>
<feature type="transmembrane region" description="Helical" evidence="1">
    <location>
        <begin position="95"/>
        <end position="113"/>
    </location>
</feature>
<gene>
    <name evidence="2" type="ORF">D7V88_12485</name>
</gene>
<protein>
    <recommendedName>
        <fullName evidence="4">DUF2306 domain-containing protein</fullName>
    </recommendedName>
</protein>
<dbReference type="OrthoDB" id="713921at2"/>
<name>A0A3A8JG67_9BACT</name>
<feature type="transmembrane region" description="Helical" evidence="1">
    <location>
        <begin position="65"/>
        <end position="83"/>
    </location>
</feature>
<dbReference type="AlphaFoldDB" id="A0A3A8JG67"/>